<dbReference type="Gene3D" id="3.40.1190.20">
    <property type="match status" value="1"/>
</dbReference>
<keyword evidence="12 17" id="KW-0456">Lyase</keyword>
<proteinExistence type="inferred from homology"/>
<evidence type="ECO:0000256" key="10">
    <source>
        <dbReference type="ARBA" id="ARBA00023027"/>
    </source>
</evidence>
<dbReference type="OrthoDB" id="9806925at2"/>
<keyword evidence="23" id="KW-1185">Reference proteome</keyword>
<dbReference type="HAMAP" id="MF_01966">
    <property type="entry name" value="NADHX_epimerase"/>
    <property type="match status" value="1"/>
</dbReference>
<dbReference type="HAMAP" id="MF_01965">
    <property type="entry name" value="NADHX_dehydratase"/>
    <property type="match status" value="1"/>
</dbReference>
<dbReference type="InterPro" id="IPR036652">
    <property type="entry name" value="YjeF_N_dom_sf"/>
</dbReference>
<comment type="caution">
    <text evidence="18">Lacks conserved residue(s) required for the propagation of feature annotation.</text>
</comment>
<comment type="similarity">
    <text evidence="17">Belongs to the NnrD/CARKD family.</text>
</comment>
<comment type="similarity">
    <text evidence="18">Belongs to the NnrE/AIBP family.</text>
</comment>
<comment type="caution">
    <text evidence="22">The sequence shown here is derived from an EMBL/GenBank/DDBJ whole genome shotgun (WGS) entry which is preliminary data.</text>
</comment>
<dbReference type="PANTHER" id="PTHR12592">
    <property type="entry name" value="ATP-DEPENDENT (S)-NAD(P)H-HYDRATE DEHYDRATASE FAMILY MEMBER"/>
    <property type="match status" value="1"/>
</dbReference>
<keyword evidence="5 18" id="KW-0479">Metal-binding</keyword>
<sequence length="501" mass="52678">MHLKKGFPNGERILSTEEVRAVEQRFPSVSQQPTRVLMQRAGEVAFALTKRCWPEARRLTVLCGKGNNGGDGVVVATLAAKAGFEVQILMPELDESSGDAADARASCPIKPKRFSAEALSGSELIVDALMGIGLDGALREPMRGIVEQVNVFTERSRVPVLALDMPTGLPSDDGAIEGPVLNASRTITFIACKPGLLTEAGLDHVGTLECANLDMPEECFNGVRRAAEWLAHRHWQPQLLPRPRRSHKGDNGHVLLIGGAPGMGGAIRMSGEAALRSGAGLVSLYCHQSAANACLATRPELMAHGFEQAPEPAALNRLIERASVLAAGPGLSQADWVPALLNRLIETGKPLVLDADALNILAKAPQPVPNAVLTPHPGEAARLLDCSTADIQTDRLAAAKALLDHYQAAAVVLKGAPSLIADTERYTVLAEGNPAMATGGMGDVLTGILAALLAQGLSPFDAARLGASLHAWAGDCAARDIGQRGVLASDLFRYLPQGLSS</sequence>
<keyword evidence="11 18" id="KW-0413">Isomerase</keyword>
<keyword evidence="8 17" id="KW-0521">NADP</keyword>
<protein>
    <recommendedName>
        <fullName evidence="19">Bifunctional NAD(P)H-hydrate repair enzyme</fullName>
    </recommendedName>
    <alternativeName>
        <fullName evidence="19">Nicotinamide nucleotide repair protein</fullName>
    </alternativeName>
    <domain>
        <recommendedName>
            <fullName evidence="19">ADP-dependent (S)-NAD(P)H-hydrate dehydratase</fullName>
            <ecNumber evidence="19">4.2.1.136</ecNumber>
        </recommendedName>
        <alternativeName>
            <fullName evidence="19">ADP-dependent NAD(P)HX dehydratase</fullName>
        </alternativeName>
    </domain>
    <domain>
        <recommendedName>
            <fullName evidence="19">NAD(P)H-hydrate epimerase</fullName>
            <ecNumber evidence="19">5.1.99.6</ecNumber>
        </recommendedName>
    </domain>
</protein>
<feature type="binding site" evidence="18">
    <location>
        <position position="68"/>
    </location>
    <ligand>
        <name>K(+)</name>
        <dbReference type="ChEBI" id="CHEBI:29103"/>
    </ligand>
</feature>
<dbReference type="CDD" id="cd01171">
    <property type="entry name" value="YXKO-related"/>
    <property type="match status" value="1"/>
</dbReference>
<comment type="function">
    <text evidence="18">Catalyzes the epimerization of the S- and R-forms of NAD(P)HX, a damaged form of NAD(P)H that is a result of enzymatic or heat-dependent hydration. This is a prerequisite for the S-specific NAD(P)H-hydrate dehydratase to allow the repair of both epimers of NAD(P)HX.</text>
</comment>
<dbReference type="EC" id="4.2.1.136" evidence="19"/>
<dbReference type="GO" id="GO:0046872">
    <property type="term" value="F:metal ion binding"/>
    <property type="evidence" value="ECO:0007669"/>
    <property type="project" value="UniProtKB-UniRule"/>
</dbReference>
<evidence type="ECO:0000256" key="3">
    <source>
        <dbReference type="ARBA" id="ARBA00006001"/>
    </source>
</evidence>
<feature type="binding site" evidence="17">
    <location>
        <position position="376"/>
    </location>
    <ligand>
        <name>(6S)-NADPHX</name>
        <dbReference type="ChEBI" id="CHEBI:64076"/>
    </ligand>
</feature>
<dbReference type="RefSeq" id="WP_133588828.1">
    <property type="nucleotide sequence ID" value="NZ_CP037953.1"/>
</dbReference>
<dbReference type="SUPFAM" id="SSF64153">
    <property type="entry name" value="YjeF N-terminal domain-like"/>
    <property type="match status" value="1"/>
</dbReference>
<dbReference type="GO" id="GO:0005524">
    <property type="term" value="F:ATP binding"/>
    <property type="evidence" value="ECO:0007669"/>
    <property type="project" value="UniProtKB-UniRule"/>
</dbReference>
<comment type="cofactor">
    <cofactor evidence="17">
        <name>Mg(2+)</name>
        <dbReference type="ChEBI" id="CHEBI:18420"/>
    </cofactor>
</comment>
<comment type="similarity">
    <text evidence="4 19">In the C-terminal section; belongs to the NnrD/CARKD family.</text>
</comment>
<organism evidence="22 23">
    <name type="scientific">Permianibacter aggregans</name>
    <dbReference type="NCBI Taxonomy" id="1510150"/>
    <lineage>
        <taxon>Bacteria</taxon>
        <taxon>Pseudomonadati</taxon>
        <taxon>Pseudomonadota</taxon>
        <taxon>Gammaproteobacteria</taxon>
        <taxon>Pseudomonadales</taxon>
        <taxon>Pseudomonadaceae</taxon>
        <taxon>Permianibacter</taxon>
    </lineage>
</organism>
<evidence type="ECO:0000256" key="19">
    <source>
        <dbReference type="PIRNR" id="PIRNR017184"/>
    </source>
</evidence>
<feature type="binding site" evidence="18">
    <location>
        <position position="164"/>
    </location>
    <ligand>
        <name>(6S)-NADPHX</name>
        <dbReference type="ChEBI" id="CHEBI:64076"/>
    </ligand>
</feature>
<dbReference type="Proteomes" id="UP000295375">
    <property type="component" value="Unassembled WGS sequence"/>
</dbReference>
<comment type="subunit">
    <text evidence="17">Homotetramer.</text>
</comment>
<evidence type="ECO:0000256" key="13">
    <source>
        <dbReference type="ARBA" id="ARBA00023268"/>
    </source>
</evidence>
<dbReference type="GO" id="GO:0052855">
    <property type="term" value="F:ADP-dependent NAD(P)H-hydrate dehydratase activity"/>
    <property type="evidence" value="ECO:0007669"/>
    <property type="project" value="UniProtKB-UniRule"/>
</dbReference>
<evidence type="ECO:0000256" key="1">
    <source>
        <dbReference type="ARBA" id="ARBA00000013"/>
    </source>
</evidence>
<evidence type="ECO:0000256" key="8">
    <source>
        <dbReference type="ARBA" id="ARBA00022857"/>
    </source>
</evidence>
<keyword evidence="7 17" id="KW-0067">ATP-binding</keyword>
<dbReference type="InterPro" id="IPR029056">
    <property type="entry name" value="Ribokinase-like"/>
</dbReference>
<dbReference type="AlphaFoldDB" id="A0A4R6UQT8"/>
<dbReference type="PROSITE" id="PS51385">
    <property type="entry name" value="YJEF_N"/>
    <property type="match status" value="1"/>
</dbReference>
<feature type="binding site" evidence="17">
    <location>
        <position position="442"/>
    </location>
    <ligand>
        <name>AMP</name>
        <dbReference type="ChEBI" id="CHEBI:456215"/>
    </ligand>
</feature>
<evidence type="ECO:0000256" key="12">
    <source>
        <dbReference type="ARBA" id="ARBA00023239"/>
    </source>
</evidence>
<dbReference type="GO" id="GO:0110051">
    <property type="term" value="P:metabolite repair"/>
    <property type="evidence" value="ECO:0007669"/>
    <property type="project" value="TreeGrafter"/>
</dbReference>
<dbReference type="PROSITE" id="PS51383">
    <property type="entry name" value="YJEF_C_3"/>
    <property type="match status" value="1"/>
</dbReference>
<dbReference type="EMBL" id="SNYM01000004">
    <property type="protein sequence ID" value="TDQ49332.1"/>
    <property type="molecule type" value="Genomic_DNA"/>
</dbReference>
<evidence type="ECO:0000256" key="14">
    <source>
        <dbReference type="ARBA" id="ARBA00025153"/>
    </source>
</evidence>
<dbReference type="Gene3D" id="3.40.50.10260">
    <property type="entry name" value="YjeF N-terminal domain"/>
    <property type="match status" value="1"/>
</dbReference>
<gene>
    <name evidence="18" type="primary">nnrE</name>
    <name evidence="17" type="synonym">nnrD</name>
    <name evidence="22" type="ORF">EV696_10436</name>
</gene>
<evidence type="ECO:0000256" key="18">
    <source>
        <dbReference type="HAMAP-Rule" id="MF_01966"/>
    </source>
</evidence>
<evidence type="ECO:0000256" key="16">
    <source>
        <dbReference type="ARBA" id="ARBA00049209"/>
    </source>
</evidence>
<evidence type="ECO:0000256" key="2">
    <source>
        <dbReference type="ARBA" id="ARBA00000909"/>
    </source>
</evidence>
<feature type="binding site" evidence="18">
    <location>
        <position position="127"/>
    </location>
    <ligand>
        <name>K(+)</name>
        <dbReference type="ChEBI" id="CHEBI:29103"/>
    </ligand>
</feature>
<dbReference type="Pfam" id="PF03853">
    <property type="entry name" value="YjeF_N"/>
    <property type="match status" value="1"/>
</dbReference>
<keyword evidence="13" id="KW-0511">Multifunctional enzyme</keyword>
<feature type="binding site" evidence="18">
    <location>
        <begin position="131"/>
        <end position="137"/>
    </location>
    <ligand>
        <name>(6S)-NADPHX</name>
        <dbReference type="ChEBI" id="CHEBI:64076"/>
    </ligand>
</feature>
<feature type="domain" description="YjeF C-terminal" evidence="20">
    <location>
        <begin position="231"/>
        <end position="501"/>
    </location>
</feature>
<comment type="catalytic activity">
    <reaction evidence="16 17 19">
        <text>(6S)-NADPHX + ADP = AMP + phosphate + NADPH + H(+)</text>
        <dbReference type="Rhea" id="RHEA:32235"/>
        <dbReference type="ChEBI" id="CHEBI:15378"/>
        <dbReference type="ChEBI" id="CHEBI:43474"/>
        <dbReference type="ChEBI" id="CHEBI:57783"/>
        <dbReference type="ChEBI" id="CHEBI:64076"/>
        <dbReference type="ChEBI" id="CHEBI:456215"/>
        <dbReference type="ChEBI" id="CHEBI:456216"/>
        <dbReference type="EC" id="4.2.1.136"/>
    </reaction>
</comment>
<dbReference type="SUPFAM" id="SSF53613">
    <property type="entry name" value="Ribokinase-like"/>
    <property type="match status" value="1"/>
</dbReference>
<comment type="catalytic activity">
    <reaction evidence="2 18 19">
        <text>(6R)-NADPHX = (6S)-NADPHX</text>
        <dbReference type="Rhea" id="RHEA:32227"/>
        <dbReference type="ChEBI" id="CHEBI:64076"/>
        <dbReference type="ChEBI" id="CHEBI:64077"/>
        <dbReference type="EC" id="5.1.99.6"/>
    </reaction>
</comment>
<name>A0A4R6UQT8_9GAMM</name>
<dbReference type="GO" id="GO:0052856">
    <property type="term" value="F:NAD(P)HX epimerase activity"/>
    <property type="evidence" value="ECO:0007669"/>
    <property type="project" value="UniProtKB-UniRule"/>
</dbReference>
<evidence type="ECO:0000313" key="22">
    <source>
        <dbReference type="EMBL" id="TDQ49332.1"/>
    </source>
</evidence>
<dbReference type="InterPro" id="IPR000631">
    <property type="entry name" value="CARKD"/>
</dbReference>
<evidence type="ECO:0000256" key="11">
    <source>
        <dbReference type="ARBA" id="ARBA00023235"/>
    </source>
</evidence>
<dbReference type="NCBIfam" id="TIGR00196">
    <property type="entry name" value="yjeF_cterm"/>
    <property type="match status" value="1"/>
</dbReference>
<evidence type="ECO:0000256" key="4">
    <source>
        <dbReference type="ARBA" id="ARBA00009524"/>
    </source>
</evidence>
<dbReference type="NCBIfam" id="TIGR00197">
    <property type="entry name" value="yjeF_nterm"/>
    <property type="match status" value="1"/>
</dbReference>
<keyword evidence="9 18" id="KW-0630">Potassium</keyword>
<feature type="binding site" evidence="17">
    <location>
        <position position="266"/>
    </location>
    <ligand>
        <name>(6S)-NADPHX</name>
        <dbReference type="ChEBI" id="CHEBI:64076"/>
    </ligand>
</feature>
<dbReference type="InterPro" id="IPR017953">
    <property type="entry name" value="Carbohydrate_kinase_pred_CS"/>
</dbReference>
<evidence type="ECO:0000256" key="7">
    <source>
        <dbReference type="ARBA" id="ARBA00022840"/>
    </source>
</evidence>
<feature type="binding site" evidence="17">
    <location>
        <position position="443"/>
    </location>
    <ligand>
        <name>(6S)-NADPHX</name>
        <dbReference type="ChEBI" id="CHEBI:64076"/>
    </ligand>
</feature>
<dbReference type="InterPro" id="IPR030677">
    <property type="entry name" value="Nnr"/>
</dbReference>
<comment type="function">
    <text evidence="14 19">Bifunctional enzyme that catalyzes the epimerization of the S- and R-forms of NAD(P)HX and the dehydration of the S-form of NAD(P)HX at the expense of ADP, which is converted to AMP. This allows the repair of both epimers of NAD(P)HX, a damaged form of NAD(P)H that is a result of enzymatic or heat-dependent hydration.</text>
</comment>
<evidence type="ECO:0000259" key="20">
    <source>
        <dbReference type="PROSITE" id="PS51383"/>
    </source>
</evidence>
<evidence type="ECO:0000259" key="21">
    <source>
        <dbReference type="PROSITE" id="PS51385"/>
    </source>
</evidence>
<comment type="catalytic activity">
    <reaction evidence="1 18 19">
        <text>(6R)-NADHX = (6S)-NADHX</text>
        <dbReference type="Rhea" id="RHEA:32215"/>
        <dbReference type="ChEBI" id="CHEBI:64074"/>
        <dbReference type="ChEBI" id="CHEBI:64075"/>
        <dbReference type="EC" id="5.1.99.6"/>
    </reaction>
</comment>
<comment type="function">
    <text evidence="17">Catalyzes the dehydration of the S-form of NAD(P)HX at the expense of ADP, which is converted to AMP. Together with NAD(P)HX epimerase, which catalyzes the epimerization of the S- and R-forms, the enzyme allows the repair of both epimers of NAD(P)HX, a damaged form of NAD(P)H that is a result of enzymatic or heat-dependent hydration.</text>
</comment>
<dbReference type="PIRSF" id="PIRSF017184">
    <property type="entry name" value="Nnr"/>
    <property type="match status" value="1"/>
</dbReference>
<reference evidence="22 23" key="1">
    <citation type="submission" date="2019-03" db="EMBL/GenBank/DDBJ databases">
        <title>Genomic Encyclopedia of Type Strains, Phase IV (KMG-IV): sequencing the most valuable type-strain genomes for metagenomic binning, comparative biology and taxonomic classification.</title>
        <authorList>
            <person name="Goeker M."/>
        </authorList>
    </citation>
    <scope>NUCLEOTIDE SEQUENCE [LARGE SCALE GENOMIC DNA]</scope>
    <source>
        <strain evidence="22 23">DSM 103792</strain>
    </source>
</reference>
<evidence type="ECO:0000256" key="6">
    <source>
        <dbReference type="ARBA" id="ARBA00022741"/>
    </source>
</evidence>
<evidence type="ECO:0000256" key="5">
    <source>
        <dbReference type="ARBA" id="ARBA00022723"/>
    </source>
</evidence>
<comment type="cofactor">
    <cofactor evidence="18 19">
        <name>K(+)</name>
        <dbReference type="ChEBI" id="CHEBI:29103"/>
    </cofactor>
    <text evidence="18 19">Binds 1 potassium ion per subunit.</text>
</comment>
<feature type="domain" description="YjeF N-terminal" evidence="21">
    <location>
        <begin position="19"/>
        <end position="221"/>
    </location>
</feature>
<feature type="binding site" evidence="18">
    <location>
        <begin position="67"/>
        <end position="71"/>
    </location>
    <ligand>
        <name>(6S)-NADPHX</name>
        <dbReference type="ChEBI" id="CHEBI:64076"/>
    </ligand>
</feature>
<evidence type="ECO:0000256" key="15">
    <source>
        <dbReference type="ARBA" id="ARBA00048238"/>
    </source>
</evidence>
<keyword evidence="6 17" id="KW-0547">Nucleotide-binding</keyword>
<dbReference type="PROSITE" id="PS01050">
    <property type="entry name" value="YJEF_C_2"/>
    <property type="match status" value="1"/>
</dbReference>
<evidence type="ECO:0000256" key="9">
    <source>
        <dbReference type="ARBA" id="ARBA00022958"/>
    </source>
</evidence>
<dbReference type="PANTHER" id="PTHR12592:SF0">
    <property type="entry name" value="ATP-DEPENDENT (S)-NAD(P)H-HYDRATE DEHYDRATASE"/>
    <property type="match status" value="1"/>
</dbReference>
<feature type="binding site" evidence="17">
    <location>
        <position position="330"/>
    </location>
    <ligand>
        <name>(6S)-NADPHX</name>
        <dbReference type="ChEBI" id="CHEBI:64076"/>
    </ligand>
</feature>
<dbReference type="Pfam" id="PF01256">
    <property type="entry name" value="Carb_kinase"/>
    <property type="match status" value="1"/>
</dbReference>
<accession>A0A4R6UQT8</accession>
<comment type="similarity">
    <text evidence="3 19">In the N-terminal section; belongs to the NnrE/AIBP family.</text>
</comment>
<dbReference type="InterPro" id="IPR004443">
    <property type="entry name" value="YjeF_N_dom"/>
</dbReference>
<evidence type="ECO:0000313" key="23">
    <source>
        <dbReference type="Proteomes" id="UP000295375"/>
    </source>
</evidence>
<feature type="binding site" evidence="18">
    <location>
        <position position="167"/>
    </location>
    <ligand>
        <name>K(+)</name>
        <dbReference type="ChEBI" id="CHEBI:29103"/>
    </ligand>
</feature>
<evidence type="ECO:0000256" key="17">
    <source>
        <dbReference type="HAMAP-Rule" id="MF_01965"/>
    </source>
</evidence>
<comment type="catalytic activity">
    <reaction evidence="15 17 19">
        <text>(6S)-NADHX + ADP = AMP + phosphate + NADH + H(+)</text>
        <dbReference type="Rhea" id="RHEA:32223"/>
        <dbReference type="ChEBI" id="CHEBI:15378"/>
        <dbReference type="ChEBI" id="CHEBI:43474"/>
        <dbReference type="ChEBI" id="CHEBI:57945"/>
        <dbReference type="ChEBI" id="CHEBI:64074"/>
        <dbReference type="ChEBI" id="CHEBI:456215"/>
        <dbReference type="ChEBI" id="CHEBI:456216"/>
        <dbReference type="EC" id="4.2.1.136"/>
    </reaction>
</comment>
<keyword evidence="10 17" id="KW-0520">NAD</keyword>
<dbReference type="EC" id="5.1.99.6" evidence="19"/>
<dbReference type="GO" id="GO:0046496">
    <property type="term" value="P:nicotinamide nucleotide metabolic process"/>
    <property type="evidence" value="ECO:0007669"/>
    <property type="project" value="UniProtKB-UniRule"/>
</dbReference>
<feature type="binding site" evidence="17">
    <location>
        <begin position="414"/>
        <end position="418"/>
    </location>
    <ligand>
        <name>AMP</name>
        <dbReference type="ChEBI" id="CHEBI:456215"/>
    </ligand>
</feature>